<reference evidence="1" key="1">
    <citation type="journal article" date="2014" name="Front. Microbiol.">
        <title>High frequency of phylogenetically diverse reductive dehalogenase-homologous genes in deep subseafloor sedimentary metagenomes.</title>
        <authorList>
            <person name="Kawai M."/>
            <person name="Futagami T."/>
            <person name="Toyoda A."/>
            <person name="Takaki Y."/>
            <person name="Nishi S."/>
            <person name="Hori S."/>
            <person name="Arai W."/>
            <person name="Tsubouchi T."/>
            <person name="Morono Y."/>
            <person name="Uchiyama I."/>
            <person name="Ito T."/>
            <person name="Fujiyama A."/>
            <person name="Inagaki F."/>
            <person name="Takami H."/>
        </authorList>
    </citation>
    <scope>NUCLEOTIDE SEQUENCE</scope>
    <source>
        <strain evidence="1">Expedition CK06-06</strain>
    </source>
</reference>
<gene>
    <name evidence="1" type="ORF">S01H1_05448</name>
</gene>
<name>X0RXQ7_9ZZZZ</name>
<organism evidence="1">
    <name type="scientific">marine sediment metagenome</name>
    <dbReference type="NCBI Taxonomy" id="412755"/>
    <lineage>
        <taxon>unclassified sequences</taxon>
        <taxon>metagenomes</taxon>
        <taxon>ecological metagenomes</taxon>
    </lineage>
</organism>
<comment type="caution">
    <text evidence="1">The sequence shown here is derived from an EMBL/GenBank/DDBJ whole genome shotgun (WGS) entry which is preliminary data.</text>
</comment>
<feature type="non-terminal residue" evidence="1">
    <location>
        <position position="61"/>
    </location>
</feature>
<proteinExistence type="predicted"/>
<sequence>MAGFPPRKNEALTIVFPIFGPDGNPLTGAAGLDSERSLDGAGFADCVNEAAEIGATGWYSL</sequence>
<protein>
    <submittedName>
        <fullName evidence="1">Uncharacterized protein</fullName>
    </submittedName>
</protein>
<accession>X0RXQ7</accession>
<dbReference type="AlphaFoldDB" id="X0RXQ7"/>
<dbReference type="EMBL" id="BARS01002837">
    <property type="protein sequence ID" value="GAF73573.1"/>
    <property type="molecule type" value="Genomic_DNA"/>
</dbReference>
<evidence type="ECO:0000313" key="1">
    <source>
        <dbReference type="EMBL" id="GAF73573.1"/>
    </source>
</evidence>